<reference evidence="2" key="1">
    <citation type="submission" date="2021-03" db="EMBL/GenBank/DDBJ databases">
        <title>Draft genome sequence of rust myrtle Austropuccinia psidii MF-1, a brazilian biotype.</title>
        <authorList>
            <person name="Quecine M.C."/>
            <person name="Pachon D.M.R."/>
            <person name="Bonatelli M.L."/>
            <person name="Correr F.H."/>
            <person name="Franceschini L.M."/>
            <person name="Leite T.F."/>
            <person name="Margarido G.R.A."/>
            <person name="Almeida C.A."/>
            <person name="Ferrarezi J.A."/>
            <person name="Labate C.A."/>
        </authorList>
    </citation>
    <scope>NUCLEOTIDE SEQUENCE</scope>
    <source>
        <strain evidence="2">MF-1</strain>
    </source>
</reference>
<evidence type="ECO:0000256" key="1">
    <source>
        <dbReference type="SAM" id="MobiDB-lite"/>
    </source>
</evidence>
<comment type="caution">
    <text evidence="2">The sequence shown here is derived from an EMBL/GenBank/DDBJ whole genome shotgun (WGS) entry which is preliminary data.</text>
</comment>
<feature type="region of interest" description="Disordered" evidence="1">
    <location>
        <begin position="1"/>
        <end position="75"/>
    </location>
</feature>
<gene>
    <name evidence="2" type="ORF">O181_007143</name>
</gene>
<evidence type="ECO:0000313" key="2">
    <source>
        <dbReference type="EMBL" id="MBW0467428.1"/>
    </source>
</evidence>
<dbReference type="Proteomes" id="UP000765509">
    <property type="component" value="Unassembled WGS sequence"/>
</dbReference>
<organism evidence="2 3">
    <name type="scientific">Austropuccinia psidii MF-1</name>
    <dbReference type="NCBI Taxonomy" id="1389203"/>
    <lineage>
        <taxon>Eukaryota</taxon>
        <taxon>Fungi</taxon>
        <taxon>Dikarya</taxon>
        <taxon>Basidiomycota</taxon>
        <taxon>Pucciniomycotina</taxon>
        <taxon>Pucciniomycetes</taxon>
        <taxon>Pucciniales</taxon>
        <taxon>Sphaerophragmiaceae</taxon>
        <taxon>Austropuccinia</taxon>
    </lineage>
</organism>
<name>A0A9Q3BLT9_9BASI</name>
<protein>
    <submittedName>
        <fullName evidence="2">Uncharacterized protein</fullName>
    </submittedName>
</protein>
<feature type="compositionally biased region" description="Low complexity" evidence="1">
    <location>
        <begin position="60"/>
        <end position="70"/>
    </location>
</feature>
<dbReference type="AlphaFoldDB" id="A0A9Q3BLT9"/>
<sequence>MGLFSIFHSRSSHNSKFSSRPTPSQVIPPSLQLHHPLQRQAGSNRPELEPNGRRASENFSYRSGSSSPQSYDAPYKNSRRTIDELFSPVLERQTEEAIEPEEIIRKMCLKIPQPSKRNSGIDNTLHSTTQAPFSLGGKSVKALELAHTTTESQIPKLHPRDLLESNGPVFRVPCQKNEFKDHEIKKSQIKSRASYHPDFGQGSQSQKFNGLESLRISRSISQNISIAKSLRRSFCLTGSRTSLQIDCESETLMQPSDNESQKYDYSRNKLQDQQNNLNDIPPDLAGHSDPIITSTDDAGSTKLAEKDRSSKAVEGDVLFSICQPSDSSNQKLEPVLHKLERPGPDGTLNTIWEVRLEPSKSICADPKT</sequence>
<accession>A0A9Q3BLT9</accession>
<feature type="compositionally biased region" description="Basic and acidic residues" evidence="1">
    <location>
        <begin position="46"/>
        <end position="56"/>
    </location>
</feature>
<evidence type="ECO:0000313" key="3">
    <source>
        <dbReference type="Proteomes" id="UP000765509"/>
    </source>
</evidence>
<feature type="compositionally biased region" description="Low complexity" evidence="1">
    <location>
        <begin position="7"/>
        <end position="20"/>
    </location>
</feature>
<dbReference type="EMBL" id="AVOT02001580">
    <property type="protein sequence ID" value="MBW0467428.1"/>
    <property type="molecule type" value="Genomic_DNA"/>
</dbReference>
<keyword evidence="3" id="KW-1185">Reference proteome</keyword>
<proteinExistence type="predicted"/>
<feature type="region of interest" description="Disordered" evidence="1">
    <location>
        <begin position="273"/>
        <end position="309"/>
    </location>
</feature>